<keyword evidence="2" id="KW-1133">Transmembrane helix</keyword>
<accession>A0A553Q1X1</accession>
<evidence type="ECO:0000313" key="3">
    <source>
        <dbReference type="EMBL" id="TRY83935.1"/>
    </source>
</evidence>
<dbReference type="EMBL" id="SRMA01026444">
    <property type="protein sequence ID" value="TRY83935.1"/>
    <property type="molecule type" value="Genomic_DNA"/>
</dbReference>
<evidence type="ECO:0000313" key="4">
    <source>
        <dbReference type="Proteomes" id="UP000316079"/>
    </source>
</evidence>
<dbReference type="AlphaFoldDB" id="A0A553Q1X1"/>
<evidence type="ECO:0000256" key="1">
    <source>
        <dbReference type="SAM" id="MobiDB-lite"/>
    </source>
</evidence>
<sequence length="166" mass="18602">MPKPADVMLRDHQRHQYEVSRFLRAKPAALGILEILVALSALGLTIWKQYFRLLWSPITFFSTGTLTVSAAYCCKFPMFRPDADLPVNGIVLMTQRHSPPLAQCLGTVMYVMPPVPSERLVSGDPLLEPSAPPPSYDQVFAAYPQSFHPVPSAPPPPYEFEDFQTR</sequence>
<evidence type="ECO:0000256" key="2">
    <source>
        <dbReference type="SAM" id="Phobius"/>
    </source>
</evidence>
<organism evidence="3 4">
    <name type="scientific">Danionella cerebrum</name>
    <dbReference type="NCBI Taxonomy" id="2873325"/>
    <lineage>
        <taxon>Eukaryota</taxon>
        <taxon>Metazoa</taxon>
        <taxon>Chordata</taxon>
        <taxon>Craniata</taxon>
        <taxon>Vertebrata</taxon>
        <taxon>Euteleostomi</taxon>
        <taxon>Actinopterygii</taxon>
        <taxon>Neopterygii</taxon>
        <taxon>Teleostei</taxon>
        <taxon>Ostariophysi</taxon>
        <taxon>Cypriniformes</taxon>
        <taxon>Danionidae</taxon>
        <taxon>Danioninae</taxon>
        <taxon>Danionella</taxon>
    </lineage>
</organism>
<comment type="caution">
    <text evidence="3">The sequence shown here is derived from an EMBL/GenBank/DDBJ whole genome shotgun (WGS) entry which is preliminary data.</text>
</comment>
<dbReference type="Proteomes" id="UP000316079">
    <property type="component" value="Unassembled WGS sequence"/>
</dbReference>
<keyword evidence="4" id="KW-1185">Reference proteome</keyword>
<keyword evidence="2" id="KW-0472">Membrane</keyword>
<dbReference type="OrthoDB" id="8958059at2759"/>
<reference evidence="3 4" key="1">
    <citation type="journal article" date="2019" name="Sci. Data">
        <title>Hybrid genome assembly and annotation of Danionella translucida.</title>
        <authorList>
            <person name="Kadobianskyi M."/>
            <person name="Schulze L."/>
            <person name="Schuelke M."/>
            <person name="Judkewitz B."/>
        </authorList>
    </citation>
    <scope>NUCLEOTIDE SEQUENCE [LARGE SCALE GENOMIC DNA]</scope>
    <source>
        <strain evidence="3 4">Bolton</strain>
    </source>
</reference>
<gene>
    <name evidence="3" type="ORF">DNTS_014667</name>
</gene>
<name>A0A553Q1X1_9TELE</name>
<feature type="transmembrane region" description="Helical" evidence="2">
    <location>
        <begin position="28"/>
        <end position="47"/>
    </location>
</feature>
<feature type="region of interest" description="Disordered" evidence="1">
    <location>
        <begin position="147"/>
        <end position="166"/>
    </location>
</feature>
<feature type="transmembrane region" description="Helical" evidence="2">
    <location>
        <begin position="53"/>
        <end position="74"/>
    </location>
</feature>
<protein>
    <submittedName>
        <fullName evidence="3">Uncharacterized protein</fullName>
    </submittedName>
</protein>
<proteinExistence type="predicted"/>
<keyword evidence="2" id="KW-0812">Transmembrane</keyword>